<dbReference type="EMBL" id="JBHUEM010000009">
    <property type="protein sequence ID" value="MFD1736677.1"/>
    <property type="molecule type" value="Genomic_DNA"/>
</dbReference>
<dbReference type="Proteomes" id="UP001597214">
    <property type="component" value="Unassembled WGS sequence"/>
</dbReference>
<dbReference type="Gene3D" id="3.90.1310.10">
    <property type="entry name" value="Penicillin-binding protein 2a (Domain 2)"/>
    <property type="match status" value="1"/>
</dbReference>
<dbReference type="InterPro" id="IPR001460">
    <property type="entry name" value="PCN-bd_Tpept"/>
</dbReference>
<dbReference type="RefSeq" id="WP_377927839.1">
    <property type="nucleotide sequence ID" value="NZ_JBHUEM010000009.1"/>
</dbReference>
<dbReference type="SUPFAM" id="SSF56519">
    <property type="entry name" value="Penicillin binding protein dimerisation domain"/>
    <property type="match status" value="1"/>
</dbReference>
<proteinExistence type="inferred from homology"/>
<comment type="catalytic activity">
    <reaction evidence="6">
        <text>Preferential cleavage: (Ac)2-L-Lys-D-Ala-|-D-Ala. Also transpeptidation of peptidyl-alanyl moieties that are N-acyl substituents of D-alanine.</text>
        <dbReference type="EC" id="3.4.16.4"/>
    </reaction>
</comment>
<comment type="pathway">
    <text evidence="2">Cell wall biogenesis; peptidoglycan biosynthesis.</text>
</comment>
<comment type="similarity">
    <text evidence="3">Belongs to the transpeptidase family.</text>
</comment>
<dbReference type="Pfam" id="PF00905">
    <property type="entry name" value="Transpeptidase"/>
    <property type="match status" value="1"/>
</dbReference>
<dbReference type="PANTHER" id="PTHR30627">
    <property type="entry name" value="PEPTIDOGLYCAN D,D-TRANSPEPTIDASE"/>
    <property type="match status" value="1"/>
</dbReference>
<evidence type="ECO:0000259" key="7">
    <source>
        <dbReference type="Pfam" id="PF00905"/>
    </source>
</evidence>
<dbReference type="EC" id="3.4.16.4" evidence="4"/>
<dbReference type="InterPro" id="IPR036138">
    <property type="entry name" value="PBP_dimer_sf"/>
</dbReference>
<organism evidence="9 10">
    <name type="scientific">Bacillus salitolerans</name>
    <dbReference type="NCBI Taxonomy" id="1437434"/>
    <lineage>
        <taxon>Bacteria</taxon>
        <taxon>Bacillati</taxon>
        <taxon>Bacillota</taxon>
        <taxon>Bacilli</taxon>
        <taxon>Bacillales</taxon>
        <taxon>Bacillaceae</taxon>
        <taxon>Bacillus</taxon>
    </lineage>
</organism>
<evidence type="ECO:0000256" key="6">
    <source>
        <dbReference type="ARBA" id="ARBA00034000"/>
    </source>
</evidence>
<accession>A0ABW4LQ89</accession>
<evidence type="ECO:0000256" key="4">
    <source>
        <dbReference type="ARBA" id="ARBA00012448"/>
    </source>
</evidence>
<evidence type="ECO:0000259" key="8">
    <source>
        <dbReference type="Pfam" id="PF03717"/>
    </source>
</evidence>
<evidence type="ECO:0000256" key="5">
    <source>
        <dbReference type="ARBA" id="ARBA00023136"/>
    </source>
</evidence>
<sequence length="588" mass="66218">MILKRRVLIVAAIVMLLLAGLLYRLADIQMIHTESFSSKKVNLIEESVRQRTQVMILDQGRGRFVDRHGEALTHDYFPSLILFPFLKYIDWPIEEVASILKINENVLVETVNSISEPVAFGNPKPMPLTEQQMTMINELKIPGVFAVYRQSRVEDLVAEHLIGIVRENKDEVLKRYPEKVKEENLSVHTPVGILGLQKVFDEFLLPEGESKLLYHVDNRGGPLFGIDVKYTAPANPYYPISVQTTIDKRMQEAFESIATKKGLTRGGVIVLDIDTNEVLAMVSKPTLNQVDPYSNLGAYNYLLETQIPGSVFKTVIAAAAIEQNIIESERLFDCDLNLYGEKDEKHQLGKLTFEDSFAQSCNYTFSTLANELMKENPTIIEEYASKLGLVQPVGWVGDVFHFQQFEQLPVNKKGQIWKESYDKSAPKAIAQTAIGQKEVRVTPLAVANMMATIARGGEKEQVRVVSKILYKNGTTLFNFPNQSLDGDTVAPYTAMKLQQLLRKVVEDDKGTGRRFQALETEVSGKSGTAETGRVDTNGRPLVNKWFAGYFPSSKPKYAMVVVELEVLEFNTVANDVYYELVKEMTRLN</sequence>
<name>A0ABW4LQ89_9BACI</name>
<evidence type="ECO:0000256" key="3">
    <source>
        <dbReference type="ARBA" id="ARBA00007171"/>
    </source>
</evidence>
<keyword evidence="10" id="KW-1185">Reference proteome</keyword>
<comment type="caution">
    <text evidence="9">The sequence shown here is derived from an EMBL/GenBank/DDBJ whole genome shotgun (WGS) entry which is preliminary data.</text>
</comment>
<evidence type="ECO:0000313" key="10">
    <source>
        <dbReference type="Proteomes" id="UP001597214"/>
    </source>
</evidence>
<dbReference type="Pfam" id="PF03717">
    <property type="entry name" value="PBP_dimer"/>
    <property type="match status" value="1"/>
</dbReference>
<protein>
    <recommendedName>
        <fullName evidence="4">serine-type D-Ala-D-Ala carboxypeptidase</fullName>
        <ecNumber evidence="4">3.4.16.4</ecNumber>
    </recommendedName>
</protein>
<dbReference type="InterPro" id="IPR050515">
    <property type="entry name" value="Beta-lactam/transpept"/>
</dbReference>
<feature type="domain" description="Penicillin-binding protein transpeptidase" evidence="7">
    <location>
        <begin position="266"/>
        <end position="562"/>
    </location>
</feature>
<gene>
    <name evidence="9" type="ORF">ACFSCX_08865</name>
</gene>
<dbReference type="PANTHER" id="PTHR30627:SF24">
    <property type="entry name" value="PENICILLIN-BINDING PROTEIN 4B"/>
    <property type="match status" value="1"/>
</dbReference>
<evidence type="ECO:0000256" key="1">
    <source>
        <dbReference type="ARBA" id="ARBA00004370"/>
    </source>
</evidence>
<evidence type="ECO:0000313" key="9">
    <source>
        <dbReference type="EMBL" id="MFD1736677.1"/>
    </source>
</evidence>
<dbReference type="InterPro" id="IPR012338">
    <property type="entry name" value="Beta-lactam/transpept-like"/>
</dbReference>
<dbReference type="Gene3D" id="3.40.710.10">
    <property type="entry name" value="DD-peptidase/beta-lactamase superfamily"/>
    <property type="match status" value="1"/>
</dbReference>
<evidence type="ECO:0000256" key="2">
    <source>
        <dbReference type="ARBA" id="ARBA00004752"/>
    </source>
</evidence>
<feature type="domain" description="Penicillin-binding protein dimerisation" evidence="8">
    <location>
        <begin position="61"/>
        <end position="220"/>
    </location>
</feature>
<comment type="subcellular location">
    <subcellularLocation>
        <location evidence="1">Membrane</location>
    </subcellularLocation>
</comment>
<dbReference type="SUPFAM" id="SSF56601">
    <property type="entry name" value="beta-lactamase/transpeptidase-like"/>
    <property type="match status" value="1"/>
</dbReference>
<keyword evidence="5" id="KW-0472">Membrane</keyword>
<dbReference type="InterPro" id="IPR005311">
    <property type="entry name" value="PBP_dimer"/>
</dbReference>
<reference evidence="10" key="1">
    <citation type="journal article" date="2019" name="Int. J. Syst. Evol. Microbiol.">
        <title>The Global Catalogue of Microorganisms (GCM) 10K type strain sequencing project: providing services to taxonomists for standard genome sequencing and annotation.</title>
        <authorList>
            <consortium name="The Broad Institute Genomics Platform"/>
            <consortium name="The Broad Institute Genome Sequencing Center for Infectious Disease"/>
            <person name="Wu L."/>
            <person name="Ma J."/>
        </authorList>
    </citation>
    <scope>NUCLEOTIDE SEQUENCE [LARGE SCALE GENOMIC DNA]</scope>
    <source>
        <strain evidence="10">CCUG 49339</strain>
    </source>
</reference>